<feature type="transmembrane region" description="Helical" evidence="1">
    <location>
        <begin position="38"/>
        <end position="57"/>
    </location>
</feature>
<keyword evidence="1" id="KW-0812">Transmembrane</keyword>
<proteinExistence type="predicted"/>
<feature type="transmembrane region" description="Helical" evidence="1">
    <location>
        <begin position="12"/>
        <end position="32"/>
    </location>
</feature>
<dbReference type="EMBL" id="CP014205">
    <property type="protein sequence ID" value="AMQ83405.1"/>
    <property type="molecule type" value="Genomic_DNA"/>
</dbReference>
<evidence type="ECO:0000313" key="2">
    <source>
        <dbReference type="EMBL" id="AMQ83405.1"/>
    </source>
</evidence>
<evidence type="ECO:0000256" key="1">
    <source>
        <dbReference type="SAM" id="Phobius"/>
    </source>
</evidence>
<gene>
    <name evidence="2" type="ORF">AWU82_08815</name>
</gene>
<organism evidence="2 3">
    <name type="scientific">Pseudomonas glycinae</name>
    <dbReference type="NCBI Taxonomy" id="1785145"/>
    <lineage>
        <taxon>Bacteria</taxon>
        <taxon>Pseudomonadati</taxon>
        <taxon>Pseudomonadota</taxon>
        <taxon>Gammaproteobacteria</taxon>
        <taxon>Pseudomonadales</taxon>
        <taxon>Pseudomonadaceae</taxon>
        <taxon>Pseudomonas</taxon>
    </lineage>
</organism>
<evidence type="ECO:0008006" key="4">
    <source>
        <dbReference type="Google" id="ProtNLM"/>
    </source>
</evidence>
<accession>A0ABM5ZL80</accession>
<protein>
    <recommendedName>
        <fullName evidence="4">DUF3899 domain-containing protein</fullName>
    </recommendedName>
</protein>
<evidence type="ECO:0000313" key="3">
    <source>
        <dbReference type="Proteomes" id="UP000075187"/>
    </source>
</evidence>
<reference evidence="2" key="1">
    <citation type="submission" date="2017-12" db="EMBL/GenBank/DDBJ databases">
        <title>Pseudomonas sp. MS586 complete sequence.</title>
        <authorList>
            <person name="Lu S."/>
            <person name="Deng P."/>
        </authorList>
    </citation>
    <scope>NUCLEOTIDE SEQUENCE</scope>
    <source>
        <strain evidence="2">MS586</strain>
    </source>
</reference>
<dbReference type="Proteomes" id="UP000075187">
    <property type="component" value="Chromosome"/>
</dbReference>
<feature type="transmembrane region" description="Helical" evidence="1">
    <location>
        <begin position="108"/>
        <end position="125"/>
    </location>
</feature>
<sequence>MSYATAREAFIILNIINFATLIIINCISLYIAKTKIELIISSLQNSSILSGLIMLWHGGIHGRIYMMGEIFGFLKRPEVYIYQGKLSATDIINFPPDFKRTLLTLYKYQRISGFMFVFFGLLAVFEVI</sequence>
<keyword evidence="3" id="KW-1185">Reference proteome</keyword>
<keyword evidence="1" id="KW-1133">Transmembrane helix</keyword>
<keyword evidence="1" id="KW-0472">Membrane</keyword>
<dbReference type="RefSeq" id="WP_064380244.1">
    <property type="nucleotide sequence ID" value="NZ_BQIG01000002.1"/>
</dbReference>
<name>A0ABM5ZL80_9PSED</name>